<evidence type="ECO:0000256" key="4">
    <source>
        <dbReference type="ARBA" id="ARBA00023125"/>
    </source>
</evidence>
<evidence type="ECO:0000256" key="3">
    <source>
        <dbReference type="ARBA" id="ARBA00023082"/>
    </source>
</evidence>
<dbReference type="InterPro" id="IPR039425">
    <property type="entry name" value="RNA_pol_sigma-70-like"/>
</dbReference>
<dbReference type="Proteomes" id="UP000614287">
    <property type="component" value="Unassembled WGS sequence"/>
</dbReference>
<evidence type="ECO:0000259" key="7">
    <source>
        <dbReference type="Pfam" id="PF08281"/>
    </source>
</evidence>
<evidence type="ECO:0000256" key="2">
    <source>
        <dbReference type="ARBA" id="ARBA00023015"/>
    </source>
</evidence>
<reference evidence="8" key="2">
    <citation type="submission" date="2020-09" db="EMBL/GenBank/DDBJ databases">
        <authorList>
            <person name="Sun Q."/>
            <person name="Kim S."/>
        </authorList>
    </citation>
    <scope>NUCLEOTIDE SEQUENCE</scope>
    <source>
        <strain evidence="8">KCTC 32501</strain>
    </source>
</reference>
<dbReference type="SUPFAM" id="SSF88946">
    <property type="entry name" value="Sigma2 domain of RNA polymerase sigma factors"/>
    <property type="match status" value="1"/>
</dbReference>
<dbReference type="Pfam" id="PF08281">
    <property type="entry name" value="Sigma70_r4_2"/>
    <property type="match status" value="1"/>
</dbReference>
<dbReference type="RefSeq" id="WP_189493151.1">
    <property type="nucleotide sequence ID" value="NZ_BMZG01000006.1"/>
</dbReference>
<dbReference type="GO" id="GO:0006352">
    <property type="term" value="P:DNA-templated transcription initiation"/>
    <property type="evidence" value="ECO:0007669"/>
    <property type="project" value="InterPro"/>
</dbReference>
<dbReference type="GO" id="GO:0003677">
    <property type="term" value="F:DNA binding"/>
    <property type="evidence" value="ECO:0007669"/>
    <property type="project" value="UniProtKB-KW"/>
</dbReference>
<keyword evidence="4" id="KW-0238">DNA-binding</keyword>
<evidence type="ECO:0000256" key="5">
    <source>
        <dbReference type="ARBA" id="ARBA00023163"/>
    </source>
</evidence>
<protein>
    <submittedName>
        <fullName evidence="8">RNA polymerase sigma factor</fullName>
    </submittedName>
</protein>
<dbReference type="InterPro" id="IPR013325">
    <property type="entry name" value="RNA_pol_sigma_r2"/>
</dbReference>
<comment type="caution">
    <text evidence="8">The sequence shown here is derived from an EMBL/GenBank/DDBJ whole genome shotgun (WGS) entry which is preliminary data.</text>
</comment>
<reference evidence="8" key="1">
    <citation type="journal article" date="2014" name="Int. J. Syst. Evol. Microbiol.">
        <title>Complete genome sequence of Corynebacterium casei LMG S-19264T (=DSM 44701T), isolated from a smear-ripened cheese.</title>
        <authorList>
            <consortium name="US DOE Joint Genome Institute (JGI-PGF)"/>
            <person name="Walter F."/>
            <person name="Albersmeier A."/>
            <person name="Kalinowski J."/>
            <person name="Ruckert C."/>
        </authorList>
    </citation>
    <scope>NUCLEOTIDE SEQUENCE</scope>
    <source>
        <strain evidence="8">KCTC 32501</strain>
    </source>
</reference>
<dbReference type="EMBL" id="BMZG01000006">
    <property type="protein sequence ID" value="GHA73519.1"/>
    <property type="molecule type" value="Genomic_DNA"/>
</dbReference>
<accession>A0A8J3CNA2</accession>
<dbReference type="GO" id="GO:0016987">
    <property type="term" value="F:sigma factor activity"/>
    <property type="evidence" value="ECO:0007669"/>
    <property type="project" value="UniProtKB-KW"/>
</dbReference>
<name>A0A8J3CNA2_9BURK</name>
<dbReference type="InterPro" id="IPR014289">
    <property type="entry name" value="RNA_pol_sigma-24-rel"/>
</dbReference>
<evidence type="ECO:0000259" key="6">
    <source>
        <dbReference type="Pfam" id="PF04542"/>
    </source>
</evidence>
<evidence type="ECO:0000313" key="8">
    <source>
        <dbReference type="EMBL" id="GHA73519.1"/>
    </source>
</evidence>
<dbReference type="InterPro" id="IPR036388">
    <property type="entry name" value="WH-like_DNA-bd_sf"/>
</dbReference>
<dbReference type="InterPro" id="IPR007627">
    <property type="entry name" value="RNA_pol_sigma70_r2"/>
</dbReference>
<dbReference type="AlphaFoldDB" id="A0A8J3CNA2"/>
<gene>
    <name evidence="8" type="ORF">GCM10009007_13160</name>
</gene>
<proteinExistence type="inferred from homology"/>
<keyword evidence="5" id="KW-0804">Transcription</keyword>
<dbReference type="InterPro" id="IPR013324">
    <property type="entry name" value="RNA_pol_sigma_r3/r4-like"/>
</dbReference>
<evidence type="ECO:0000256" key="1">
    <source>
        <dbReference type="ARBA" id="ARBA00010641"/>
    </source>
</evidence>
<keyword evidence="3" id="KW-0731">Sigma factor</keyword>
<dbReference type="Gene3D" id="1.10.1740.10">
    <property type="match status" value="1"/>
</dbReference>
<keyword evidence="2" id="KW-0805">Transcription regulation</keyword>
<feature type="domain" description="RNA polymerase sigma-70 region 2" evidence="6">
    <location>
        <begin position="13"/>
        <end position="77"/>
    </location>
</feature>
<organism evidence="8 9">
    <name type="scientific">Formosimonas limnophila</name>
    <dbReference type="NCBI Taxonomy" id="1384487"/>
    <lineage>
        <taxon>Bacteria</taxon>
        <taxon>Pseudomonadati</taxon>
        <taxon>Pseudomonadota</taxon>
        <taxon>Betaproteobacteria</taxon>
        <taxon>Burkholderiales</taxon>
        <taxon>Burkholderiaceae</taxon>
        <taxon>Formosimonas</taxon>
    </lineage>
</organism>
<dbReference type="InterPro" id="IPR013249">
    <property type="entry name" value="RNA_pol_sigma70_r4_t2"/>
</dbReference>
<dbReference type="InterPro" id="IPR014284">
    <property type="entry name" value="RNA_pol_sigma-70_dom"/>
</dbReference>
<dbReference type="Gene3D" id="1.10.10.10">
    <property type="entry name" value="Winged helix-like DNA-binding domain superfamily/Winged helix DNA-binding domain"/>
    <property type="match status" value="1"/>
</dbReference>
<dbReference type="Pfam" id="PF04542">
    <property type="entry name" value="Sigma70_r2"/>
    <property type="match status" value="1"/>
</dbReference>
<dbReference type="PANTHER" id="PTHR43133">
    <property type="entry name" value="RNA POLYMERASE ECF-TYPE SIGMA FACTO"/>
    <property type="match status" value="1"/>
</dbReference>
<feature type="domain" description="RNA polymerase sigma factor 70 region 4 type 2" evidence="7">
    <location>
        <begin position="126"/>
        <end position="176"/>
    </location>
</feature>
<dbReference type="PANTHER" id="PTHR43133:SF8">
    <property type="entry name" value="RNA POLYMERASE SIGMA FACTOR HI_1459-RELATED"/>
    <property type="match status" value="1"/>
</dbReference>
<dbReference type="NCBIfam" id="TIGR02937">
    <property type="entry name" value="sigma70-ECF"/>
    <property type="match status" value="1"/>
</dbReference>
<sequence>MQTHNDIWQELATHHGYLLKVARRLTPNDALAQDVVQDTLLAACEKFNQFQGKSSLRTWLTTILKNRLRDTWRADKRWVAPLTQGEDGVEDFDALFRGDGHWEKETFVQWLSPEQLVSEQQFIAVLDDCMKKLPAKTGQVFMMSQVLEMSTDEIRVELGITASHLWVLLYRARMTLKLCLEKNWLGLASA</sequence>
<dbReference type="SUPFAM" id="SSF88659">
    <property type="entry name" value="Sigma3 and sigma4 domains of RNA polymerase sigma factors"/>
    <property type="match status" value="1"/>
</dbReference>
<keyword evidence="9" id="KW-1185">Reference proteome</keyword>
<evidence type="ECO:0000313" key="9">
    <source>
        <dbReference type="Proteomes" id="UP000614287"/>
    </source>
</evidence>
<dbReference type="NCBIfam" id="TIGR02943">
    <property type="entry name" value="Sig70_famx1"/>
    <property type="match status" value="1"/>
</dbReference>
<comment type="similarity">
    <text evidence="1">Belongs to the sigma-70 factor family. ECF subfamily.</text>
</comment>